<protein>
    <submittedName>
        <fullName evidence="1">Uncharacterized protein</fullName>
    </submittedName>
</protein>
<evidence type="ECO:0000313" key="1">
    <source>
        <dbReference type="EMBL" id="DAD55334.1"/>
    </source>
</evidence>
<proteinExistence type="predicted"/>
<organism evidence="1">
    <name type="scientific">Podoviridae sp. ct5O42</name>
    <dbReference type="NCBI Taxonomy" id="2826084"/>
    <lineage>
        <taxon>Viruses</taxon>
        <taxon>Duplodnaviria</taxon>
        <taxon>Heunggongvirae</taxon>
        <taxon>Uroviricota</taxon>
        <taxon>Caudoviricetes</taxon>
    </lineage>
</organism>
<accession>A0A8D9UH20</accession>
<dbReference type="EMBL" id="BK014723">
    <property type="protein sequence ID" value="DAD55334.1"/>
    <property type="molecule type" value="Genomic_DNA"/>
</dbReference>
<name>A0A8D9UH20_9CAUD</name>
<reference evidence="1" key="1">
    <citation type="journal article" date="2021" name="Proc. Natl. Acad. Sci. U.S.A.">
        <title>A Catalog of Tens of Thousands of Viruses from Human Metagenomes Reveals Hidden Associations with Chronic Diseases.</title>
        <authorList>
            <person name="Tisza M.J."/>
            <person name="Buck C.B."/>
        </authorList>
    </citation>
    <scope>NUCLEOTIDE SEQUENCE</scope>
    <source>
        <strain evidence="1">Ct5O42</strain>
    </source>
</reference>
<sequence>MTVTDTLSQADELRLNTISDEQKAAWVIGLDQQIGERIDMASYIHSWPAGDGELLLPAPYDRVYVLYLCSQIDYYNNETALYGNDKAVYDEAMSEAMAWWRRQHCPDDTGNVQVMG</sequence>